<comment type="caution">
    <text evidence="3">The sequence shown here is derived from an EMBL/GenBank/DDBJ whole genome shotgun (WGS) entry which is preliminary data.</text>
</comment>
<keyword evidence="1" id="KW-1133">Transmembrane helix</keyword>
<dbReference type="CDD" id="cd00761">
    <property type="entry name" value="Glyco_tranf_GTA_type"/>
    <property type="match status" value="1"/>
</dbReference>
<gene>
    <name evidence="3" type="ORF">FHS72_000873</name>
</gene>
<dbReference type="AlphaFoldDB" id="A0A7W9BIU1"/>
<dbReference type="EC" id="2.4.-.-" evidence="3"/>
<keyword evidence="1" id="KW-0812">Transmembrane</keyword>
<evidence type="ECO:0000259" key="2">
    <source>
        <dbReference type="Pfam" id="PF00535"/>
    </source>
</evidence>
<evidence type="ECO:0000256" key="1">
    <source>
        <dbReference type="SAM" id="Phobius"/>
    </source>
</evidence>
<dbReference type="Gene3D" id="3.90.550.10">
    <property type="entry name" value="Spore Coat Polysaccharide Biosynthesis Protein SpsA, Chain A"/>
    <property type="match status" value="1"/>
</dbReference>
<feature type="transmembrane region" description="Helical" evidence="1">
    <location>
        <begin position="249"/>
        <end position="273"/>
    </location>
</feature>
<keyword evidence="3" id="KW-0328">Glycosyltransferase</keyword>
<name>A0A7W9BIU1_9RHOB</name>
<sequence length="309" mass="34724">MNKAKTKICVCGCTFRRPKGLRDLISSYKTIIPPEGVDLRFVLIDNDVNPSSQEQIETAAKDFPWPLQYVHEPDAGIPIARNRALTAAGRDGYVAFVDDDETVTPTWLTELYRVATETNATFVQGPVRMTVEKPEDRWWLDTIFFRQKEFADGASRHESWTNNVLIDLDFITRKKCRFENRLRYDGGTDTLFFRDIIACGGKGFYAADAWVQEVQPPGRLTWKWAINRQFRYGSTRAMTALLRRSRPQATLYCLARGTAIAGVGLAMMLTAVVKGKRGFADGIALLSRSAGILSGMVGHRTLEYARPAA</sequence>
<dbReference type="RefSeq" id="WP_183526107.1">
    <property type="nucleotide sequence ID" value="NZ_JACIJM010000002.1"/>
</dbReference>
<evidence type="ECO:0000313" key="4">
    <source>
        <dbReference type="Proteomes" id="UP000535415"/>
    </source>
</evidence>
<feature type="domain" description="Glycosyltransferase 2-like" evidence="2">
    <location>
        <begin position="10"/>
        <end position="149"/>
    </location>
</feature>
<keyword evidence="3" id="KW-0808">Transferase</keyword>
<organism evidence="3 4">
    <name type="scientific">Yoonia ponticola</name>
    <dbReference type="NCBI Taxonomy" id="1524255"/>
    <lineage>
        <taxon>Bacteria</taxon>
        <taxon>Pseudomonadati</taxon>
        <taxon>Pseudomonadota</taxon>
        <taxon>Alphaproteobacteria</taxon>
        <taxon>Rhodobacterales</taxon>
        <taxon>Paracoccaceae</taxon>
        <taxon>Yoonia</taxon>
    </lineage>
</organism>
<accession>A0A7W9BIU1</accession>
<dbReference type="GO" id="GO:0016757">
    <property type="term" value="F:glycosyltransferase activity"/>
    <property type="evidence" value="ECO:0007669"/>
    <property type="project" value="UniProtKB-KW"/>
</dbReference>
<protein>
    <submittedName>
        <fullName evidence="3">Succinoglycan biosynthesis protein ExoM</fullName>
        <ecNumber evidence="3">2.4.-.-</ecNumber>
    </submittedName>
</protein>
<dbReference type="SUPFAM" id="SSF53448">
    <property type="entry name" value="Nucleotide-diphospho-sugar transferases"/>
    <property type="match status" value="1"/>
</dbReference>
<dbReference type="Proteomes" id="UP000535415">
    <property type="component" value="Unassembled WGS sequence"/>
</dbReference>
<dbReference type="EMBL" id="JACIJM010000002">
    <property type="protein sequence ID" value="MBB5721266.1"/>
    <property type="molecule type" value="Genomic_DNA"/>
</dbReference>
<reference evidence="3 4" key="1">
    <citation type="submission" date="2020-08" db="EMBL/GenBank/DDBJ databases">
        <title>Genomic Encyclopedia of Type Strains, Phase IV (KMG-IV): sequencing the most valuable type-strain genomes for metagenomic binning, comparative biology and taxonomic classification.</title>
        <authorList>
            <person name="Goeker M."/>
        </authorList>
    </citation>
    <scope>NUCLEOTIDE SEQUENCE [LARGE SCALE GENOMIC DNA]</scope>
    <source>
        <strain evidence="3 4">DSM 101064</strain>
    </source>
</reference>
<dbReference type="Pfam" id="PF00535">
    <property type="entry name" value="Glycos_transf_2"/>
    <property type="match status" value="1"/>
</dbReference>
<dbReference type="InterPro" id="IPR029044">
    <property type="entry name" value="Nucleotide-diphossugar_trans"/>
</dbReference>
<keyword evidence="4" id="KW-1185">Reference proteome</keyword>
<proteinExistence type="predicted"/>
<evidence type="ECO:0000313" key="3">
    <source>
        <dbReference type="EMBL" id="MBB5721266.1"/>
    </source>
</evidence>
<keyword evidence="1" id="KW-0472">Membrane</keyword>
<dbReference type="InterPro" id="IPR001173">
    <property type="entry name" value="Glyco_trans_2-like"/>
</dbReference>